<comment type="similarity">
    <text evidence="1">Belongs to the bacterial reverse transcriptase family.</text>
</comment>
<dbReference type="PANTHER" id="PTHR34047:SF8">
    <property type="entry name" value="PROTEIN YKFC"/>
    <property type="match status" value="1"/>
</dbReference>
<dbReference type="CDD" id="cd01646">
    <property type="entry name" value="RT_Bac_retron_I"/>
    <property type="match status" value="1"/>
</dbReference>
<evidence type="ECO:0000259" key="3">
    <source>
        <dbReference type="PROSITE" id="PS50878"/>
    </source>
</evidence>
<dbReference type="InterPro" id="IPR000477">
    <property type="entry name" value="RT_dom"/>
</dbReference>
<feature type="domain" description="Reverse transcriptase" evidence="3">
    <location>
        <begin position="63"/>
        <end position="327"/>
    </location>
</feature>
<evidence type="ECO:0000313" key="4">
    <source>
        <dbReference type="EMBL" id="SEO36802.1"/>
    </source>
</evidence>
<dbReference type="SUPFAM" id="SSF56672">
    <property type="entry name" value="DNA/RNA polymerases"/>
    <property type="match status" value="1"/>
</dbReference>
<dbReference type="InterPro" id="IPR043502">
    <property type="entry name" value="DNA/RNA_pol_sf"/>
</dbReference>
<keyword evidence="4" id="KW-0548">Nucleotidyltransferase</keyword>
<dbReference type="GO" id="GO:0003964">
    <property type="term" value="F:RNA-directed DNA polymerase activity"/>
    <property type="evidence" value="ECO:0007669"/>
    <property type="project" value="UniProtKB-KW"/>
</dbReference>
<dbReference type="RefSeq" id="WP_091171835.1">
    <property type="nucleotide sequence ID" value="NZ_CBCSFM010000006.1"/>
</dbReference>
<gene>
    <name evidence="4" type="ORF">SAMN04487942_2537</name>
</gene>
<organism evidence="4 5">
    <name type="scientific">Flavobacterium sinopsychrotolerans</name>
    <dbReference type="NCBI Taxonomy" id="604089"/>
    <lineage>
        <taxon>Bacteria</taxon>
        <taxon>Pseudomonadati</taxon>
        <taxon>Bacteroidota</taxon>
        <taxon>Flavobacteriia</taxon>
        <taxon>Flavobacteriales</taxon>
        <taxon>Flavobacteriaceae</taxon>
        <taxon>Flavobacterium</taxon>
    </lineage>
</organism>
<dbReference type="EMBL" id="FODN01000006">
    <property type="protein sequence ID" value="SEO36802.1"/>
    <property type="molecule type" value="Genomic_DNA"/>
</dbReference>
<keyword evidence="4" id="KW-0695">RNA-directed DNA polymerase</keyword>
<keyword evidence="4" id="KW-0808">Transferase</keyword>
<feature type="region of interest" description="Disordered" evidence="2">
    <location>
        <begin position="507"/>
        <end position="528"/>
    </location>
</feature>
<dbReference type="STRING" id="604089.SAMN04487942_2537"/>
<dbReference type="AlphaFoldDB" id="A0A1H8P4M0"/>
<keyword evidence="5" id="KW-1185">Reference proteome</keyword>
<evidence type="ECO:0000313" key="5">
    <source>
        <dbReference type="Proteomes" id="UP000198657"/>
    </source>
</evidence>
<name>A0A1H8P4M0_9FLAO</name>
<sequence>MKQILELNHTEARQYLLKAESYFNFDLPQYFVFQKLIADVSTVIVGKPIEDFYLNPPNYTKTKPEAKHPFPSDFDDINYKLLNNKDGKFAWRPFQLIHPVLYVSLVHNITEEINWNLIVARFGQFAANQKIKCYSIPLESDGTQSDKATTVTQWWQTIEQQSIELALEYEYVLHTDISDCYGSIYTHSIPWAIHTKPVAKTNRNPNGNIGNIIDKHLRDMAFGQTNGIPQGSVLMDFIAEMVLGYADIELSIRIQQANIQDYHIIRYRDDYRIFSNNPQDAELITKILTEILIELGMRLNAQKTLVSNNVIRDSIKPDKIYWIAQKNGSKSIQEHLFLIHSLSEKFPNSGSLSKALGKFHNRIKGLPKLNNIQVLISILVDIMYKNPRTYPIASAILSKLLSLLNDGAKRDAILQSIMTKFEKIPNTGHIKIWLQRLTIKIDRPKVYEEALCKKVNDQTIQIWNSDWLNNGLKTLIENSPIINEQIIQDIDIIINSTEVQLFKSEYDDEPELELEPELEYESAYESEE</sequence>
<dbReference type="Proteomes" id="UP000198657">
    <property type="component" value="Unassembled WGS sequence"/>
</dbReference>
<evidence type="ECO:0000256" key="2">
    <source>
        <dbReference type="SAM" id="MobiDB-lite"/>
    </source>
</evidence>
<evidence type="ECO:0000256" key="1">
    <source>
        <dbReference type="ARBA" id="ARBA00034120"/>
    </source>
</evidence>
<dbReference type="InterPro" id="IPR051083">
    <property type="entry name" value="GrpII_Intron_Splice-Mob/Def"/>
</dbReference>
<dbReference type="OrthoDB" id="9780724at2"/>
<reference evidence="5" key="1">
    <citation type="submission" date="2016-10" db="EMBL/GenBank/DDBJ databases">
        <authorList>
            <person name="Varghese N."/>
            <person name="Submissions S."/>
        </authorList>
    </citation>
    <scope>NUCLEOTIDE SEQUENCE [LARGE SCALE GENOMIC DNA]</scope>
    <source>
        <strain evidence="5">CGMCC 1.8704</strain>
    </source>
</reference>
<proteinExistence type="inferred from homology"/>
<protein>
    <submittedName>
        <fullName evidence="4">Reverse transcriptase (RNA-dependent DNA polymerase)</fullName>
    </submittedName>
</protein>
<dbReference type="Pfam" id="PF00078">
    <property type="entry name" value="RVT_1"/>
    <property type="match status" value="1"/>
</dbReference>
<dbReference type="PANTHER" id="PTHR34047">
    <property type="entry name" value="NUCLEAR INTRON MATURASE 1, MITOCHONDRIAL-RELATED"/>
    <property type="match status" value="1"/>
</dbReference>
<accession>A0A1H8P4M0</accession>
<dbReference type="PROSITE" id="PS50878">
    <property type="entry name" value="RT_POL"/>
    <property type="match status" value="1"/>
</dbReference>